<reference evidence="2" key="1">
    <citation type="submission" date="2016-04" db="EMBL/GenBank/DDBJ databases">
        <authorList>
            <person name="Nguyen H.D."/>
            <person name="Samba Siva P."/>
            <person name="Cullis J."/>
            <person name="Levesque C.A."/>
            <person name="Hambleton S."/>
        </authorList>
    </citation>
    <scope>NUCLEOTIDE SEQUENCE</scope>
    <source>
        <strain evidence="2">DAOMC 236416</strain>
    </source>
</reference>
<dbReference type="PANTHER" id="PTHR43316:SF4">
    <property type="entry name" value="ACID DEHALOGENASE, PUTATIVE (AFU_ORTHOLOGUE AFUA_8G05870)-RELATED"/>
    <property type="match status" value="1"/>
</dbReference>
<evidence type="ECO:0008006" key="4">
    <source>
        <dbReference type="Google" id="ProtNLM"/>
    </source>
</evidence>
<dbReference type="EMBL" id="LWDF02000573">
    <property type="protein sequence ID" value="KAE8244792.1"/>
    <property type="molecule type" value="Genomic_DNA"/>
</dbReference>
<dbReference type="InterPro" id="IPR036412">
    <property type="entry name" value="HAD-like_sf"/>
</dbReference>
<evidence type="ECO:0000313" key="2">
    <source>
        <dbReference type="EMBL" id="KAE8244792.1"/>
    </source>
</evidence>
<accession>A0A177T8N2</accession>
<keyword evidence="3" id="KW-1185">Reference proteome</keyword>
<dbReference type="InterPro" id="IPR023214">
    <property type="entry name" value="HAD_sf"/>
</dbReference>
<proteinExistence type="predicted"/>
<sequence>MTSSTAGIIIVHDLLGTLFGLDAPTEALRKSYPQLSPLRAHSIILDWYQCFQRDLATLSSNDEYQPASVVFKETLPRALKQAGLSTSPSKEGAGTRTFDPVDESIPGVQQTKGAERENPYSSDITQPILDSLQQLTPRPGFVEAFTEVYRSATEWPAKVQIWAATNGGAELGRKLLLAGTGGSDEHGGELREDQNQGVGIFSCDEIRISKPDPRVYAALRSKIGLAPSLDKAGGQKDGASIWFVASHTWDLFAARRAGFKTCWISYEEFYACPAIYGQPDIVACDLAQGAKAIAEWERKHHGGSS</sequence>
<gene>
    <name evidence="2" type="ORF">A4X13_0g6261</name>
</gene>
<dbReference type="Gene3D" id="3.40.50.1000">
    <property type="entry name" value="HAD superfamily/HAD-like"/>
    <property type="match status" value="1"/>
</dbReference>
<name>A0A177T8N2_9BASI</name>
<dbReference type="InterPro" id="IPR051540">
    <property type="entry name" value="S-2-haloacid_dehalogenase"/>
</dbReference>
<protein>
    <recommendedName>
        <fullName evidence="4">Haloacid dehalogenase, type II</fullName>
    </recommendedName>
</protein>
<comment type="caution">
    <text evidence="2">The sequence shown here is derived from an EMBL/GenBank/DDBJ whole genome shotgun (WGS) entry which is preliminary data.</text>
</comment>
<keyword evidence="1" id="KW-0378">Hydrolase</keyword>
<reference evidence="2" key="2">
    <citation type="journal article" date="2019" name="IMA Fungus">
        <title>Genome sequencing and comparison of five Tilletia species to identify candidate genes for the detection of regulated species infecting wheat.</title>
        <authorList>
            <person name="Nguyen H.D.T."/>
            <person name="Sultana T."/>
            <person name="Kesanakurti P."/>
            <person name="Hambleton S."/>
        </authorList>
    </citation>
    <scope>NUCLEOTIDE SEQUENCE</scope>
    <source>
        <strain evidence="2">DAOMC 236416</strain>
    </source>
</reference>
<dbReference type="Proteomes" id="UP000077521">
    <property type="component" value="Unassembled WGS sequence"/>
</dbReference>
<organism evidence="2 3">
    <name type="scientific">Tilletia indica</name>
    <dbReference type="NCBI Taxonomy" id="43049"/>
    <lineage>
        <taxon>Eukaryota</taxon>
        <taxon>Fungi</taxon>
        <taxon>Dikarya</taxon>
        <taxon>Basidiomycota</taxon>
        <taxon>Ustilaginomycotina</taxon>
        <taxon>Exobasidiomycetes</taxon>
        <taxon>Tilletiales</taxon>
        <taxon>Tilletiaceae</taxon>
        <taxon>Tilletia</taxon>
    </lineage>
</organism>
<evidence type="ECO:0000256" key="1">
    <source>
        <dbReference type="ARBA" id="ARBA00022801"/>
    </source>
</evidence>
<dbReference type="AlphaFoldDB" id="A0A177T8N2"/>
<evidence type="ECO:0000313" key="3">
    <source>
        <dbReference type="Proteomes" id="UP000077521"/>
    </source>
</evidence>
<dbReference type="GO" id="GO:0016787">
    <property type="term" value="F:hydrolase activity"/>
    <property type="evidence" value="ECO:0007669"/>
    <property type="project" value="UniProtKB-KW"/>
</dbReference>
<dbReference type="PANTHER" id="PTHR43316">
    <property type="entry name" value="HYDROLASE, HALOACID DELAHOGENASE-RELATED"/>
    <property type="match status" value="1"/>
</dbReference>
<dbReference type="SUPFAM" id="SSF56784">
    <property type="entry name" value="HAD-like"/>
    <property type="match status" value="1"/>
</dbReference>